<sequence>MVIDVAPLWDFSKPEVSEQRFRDALATAQGDDVLVLQTQIARTYGIRKDFVRAREVLRVIEPAIARSGPEAQARYWLELGRTWSSATHPKESQTPEAVATARAAFQKSLDIARAGALDALAIDAIHMFAFLDTAPADQLKWGREALAVVLASQQPAAQRWQASVRNNIGYALHQLGRYDEALAEFRQALALREQSGNARSIRVARWMVAWTLRALKRDDEALAMQLALERENAAAGEPDEYVFEELAHLYRAKGDEARAAYYSGLHKARAKQ</sequence>
<organism evidence="2 3">
    <name type="scientific">Ramlibacter albus</name>
    <dbReference type="NCBI Taxonomy" id="2079448"/>
    <lineage>
        <taxon>Bacteria</taxon>
        <taxon>Pseudomonadati</taxon>
        <taxon>Pseudomonadota</taxon>
        <taxon>Betaproteobacteria</taxon>
        <taxon>Burkholderiales</taxon>
        <taxon>Comamonadaceae</taxon>
        <taxon>Ramlibacter</taxon>
    </lineage>
</organism>
<reference evidence="2" key="1">
    <citation type="submission" date="2020-08" db="EMBL/GenBank/DDBJ databases">
        <title>Ramlibacter sp. GTP1 16S ribosomal RNA gene genome sequencing and assembly.</title>
        <authorList>
            <person name="Kang M."/>
        </authorList>
    </citation>
    <scope>NUCLEOTIDE SEQUENCE</scope>
    <source>
        <strain evidence="2">GTP1</strain>
    </source>
</reference>
<evidence type="ECO:0000313" key="3">
    <source>
        <dbReference type="Proteomes" id="UP000596827"/>
    </source>
</evidence>
<dbReference type="Proteomes" id="UP000596827">
    <property type="component" value="Unassembled WGS sequence"/>
</dbReference>
<dbReference type="RefSeq" id="WP_187081067.1">
    <property type="nucleotide sequence ID" value="NZ_JACORU010000002.1"/>
</dbReference>
<dbReference type="PROSITE" id="PS50005">
    <property type="entry name" value="TPR"/>
    <property type="match status" value="1"/>
</dbReference>
<dbReference type="InterPro" id="IPR019734">
    <property type="entry name" value="TPR_rpt"/>
</dbReference>
<evidence type="ECO:0000313" key="2">
    <source>
        <dbReference type="EMBL" id="MBC5764610.1"/>
    </source>
</evidence>
<evidence type="ECO:0000256" key="1">
    <source>
        <dbReference type="PROSITE-ProRule" id="PRU00339"/>
    </source>
</evidence>
<keyword evidence="1" id="KW-0802">TPR repeat</keyword>
<name>A0A923M616_9BURK</name>
<dbReference type="PROSITE" id="PS50293">
    <property type="entry name" value="TPR_REGION"/>
    <property type="match status" value="1"/>
</dbReference>
<gene>
    <name evidence="2" type="ORF">H8R02_09130</name>
</gene>
<dbReference type="EMBL" id="JACORU010000002">
    <property type="protein sequence ID" value="MBC5764610.1"/>
    <property type="molecule type" value="Genomic_DNA"/>
</dbReference>
<dbReference type="InterPro" id="IPR011990">
    <property type="entry name" value="TPR-like_helical_dom_sf"/>
</dbReference>
<dbReference type="SMART" id="SM00028">
    <property type="entry name" value="TPR"/>
    <property type="match status" value="1"/>
</dbReference>
<accession>A0A923M616</accession>
<dbReference type="Pfam" id="PF13424">
    <property type="entry name" value="TPR_12"/>
    <property type="match status" value="1"/>
</dbReference>
<dbReference type="SUPFAM" id="SSF48452">
    <property type="entry name" value="TPR-like"/>
    <property type="match status" value="1"/>
</dbReference>
<keyword evidence="3" id="KW-1185">Reference proteome</keyword>
<comment type="caution">
    <text evidence="2">The sequence shown here is derived from an EMBL/GenBank/DDBJ whole genome shotgun (WGS) entry which is preliminary data.</text>
</comment>
<feature type="repeat" description="TPR" evidence="1">
    <location>
        <begin position="162"/>
        <end position="195"/>
    </location>
</feature>
<proteinExistence type="predicted"/>
<protein>
    <submittedName>
        <fullName evidence="2">Tetratricopeptide repeat protein</fullName>
    </submittedName>
</protein>
<dbReference type="Gene3D" id="1.25.40.10">
    <property type="entry name" value="Tetratricopeptide repeat domain"/>
    <property type="match status" value="1"/>
</dbReference>
<dbReference type="AlphaFoldDB" id="A0A923M616"/>